<comment type="subcellular location">
    <subcellularLocation>
        <location evidence="9">Membrane</location>
        <topology evidence="9">Multi-pass membrane protein</topology>
    </subcellularLocation>
    <subcellularLocation>
        <location evidence="1">Mitochondrion inner membrane</location>
        <topology evidence="1">Multi-pass membrane protein</topology>
    </subcellularLocation>
</comment>
<dbReference type="OrthoDB" id="2148490at2759"/>
<evidence type="ECO:0000256" key="3">
    <source>
        <dbReference type="ARBA" id="ARBA00022692"/>
    </source>
</evidence>
<comment type="similarity">
    <text evidence="2 9">Belongs to the OXA1/ALB3/YidC family.</text>
</comment>
<dbReference type="GeneID" id="43583754"/>
<dbReference type="InterPro" id="IPR028055">
    <property type="entry name" value="YidC/Oxa/ALB_C"/>
</dbReference>
<evidence type="ECO:0000256" key="10">
    <source>
        <dbReference type="SAM" id="Coils"/>
    </source>
</evidence>
<evidence type="ECO:0000313" key="13">
    <source>
        <dbReference type="EMBL" id="VVT56295.1"/>
    </source>
</evidence>
<feature type="transmembrane region" description="Helical" evidence="11">
    <location>
        <begin position="274"/>
        <end position="298"/>
    </location>
</feature>
<dbReference type="GO" id="GO:0032977">
    <property type="term" value="F:membrane insertase activity"/>
    <property type="evidence" value="ECO:0007669"/>
    <property type="project" value="InterPro"/>
</dbReference>
<evidence type="ECO:0000256" key="11">
    <source>
        <dbReference type="SAM" id="Phobius"/>
    </source>
</evidence>
<dbReference type="Proteomes" id="UP000398389">
    <property type="component" value="Unassembled WGS sequence"/>
</dbReference>
<feature type="domain" description="Membrane insertase YidC/Oxa/ALB C-terminal" evidence="12">
    <location>
        <begin position="123"/>
        <end position="312"/>
    </location>
</feature>
<evidence type="ECO:0000256" key="8">
    <source>
        <dbReference type="ARBA" id="ARBA00023136"/>
    </source>
</evidence>
<feature type="coiled-coil region" evidence="10">
    <location>
        <begin position="340"/>
        <end position="379"/>
    </location>
</feature>
<gene>
    <name evidence="13" type="ORF">SAPINGB_P004939</name>
</gene>
<dbReference type="PANTHER" id="PTHR12428:SF66">
    <property type="entry name" value="MITOCHONDRIAL INNER MEMBRANE PROTEIN OXA1L"/>
    <property type="match status" value="1"/>
</dbReference>
<evidence type="ECO:0000256" key="9">
    <source>
        <dbReference type="RuleBase" id="RU003945"/>
    </source>
</evidence>
<evidence type="ECO:0000256" key="5">
    <source>
        <dbReference type="ARBA" id="ARBA00022946"/>
    </source>
</evidence>
<dbReference type="NCBIfam" id="TIGR03592">
    <property type="entry name" value="yidC_oxa1_cterm"/>
    <property type="match status" value="1"/>
</dbReference>
<dbReference type="CDD" id="cd20069">
    <property type="entry name" value="5TM_Oxa1-like"/>
    <property type="match status" value="1"/>
</dbReference>
<keyword evidence="3 9" id="KW-0812">Transmembrane</keyword>
<dbReference type="GO" id="GO:0032979">
    <property type="term" value="P:protein insertion into mitochondrial inner membrane from matrix"/>
    <property type="evidence" value="ECO:0007669"/>
    <property type="project" value="TreeGrafter"/>
</dbReference>
<accession>A0A5E8C097</accession>
<evidence type="ECO:0000313" key="14">
    <source>
        <dbReference type="Proteomes" id="UP000398389"/>
    </source>
</evidence>
<organism evidence="13 14">
    <name type="scientific">Magnusiomyces paraingens</name>
    <dbReference type="NCBI Taxonomy" id="2606893"/>
    <lineage>
        <taxon>Eukaryota</taxon>
        <taxon>Fungi</taxon>
        <taxon>Dikarya</taxon>
        <taxon>Ascomycota</taxon>
        <taxon>Saccharomycotina</taxon>
        <taxon>Dipodascomycetes</taxon>
        <taxon>Dipodascales</taxon>
        <taxon>Dipodascaceae</taxon>
        <taxon>Magnusiomyces</taxon>
    </lineage>
</organism>
<dbReference type="RefSeq" id="XP_031855545.1">
    <property type="nucleotide sequence ID" value="XM_031999654.1"/>
</dbReference>
<reference evidence="13 14" key="1">
    <citation type="submission" date="2019-09" db="EMBL/GenBank/DDBJ databases">
        <authorList>
            <person name="Brejova B."/>
        </authorList>
    </citation>
    <scope>NUCLEOTIDE SEQUENCE [LARGE SCALE GENOMIC DNA]</scope>
</reference>
<feature type="transmembrane region" description="Helical" evidence="11">
    <location>
        <begin position="191"/>
        <end position="210"/>
    </location>
</feature>
<evidence type="ECO:0000256" key="4">
    <source>
        <dbReference type="ARBA" id="ARBA00022792"/>
    </source>
</evidence>
<dbReference type="Pfam" id="PF02096">
    <property type="entry name" value="60KD_IMP"/>
    <property type="match status" value="1"/>
</dbReference>
<keyword evidence="5" id="KW-0809">Transit peptide</keyword>
<keyword evidence="7" id="KW-0496">Mitochondrion</keyword>
<dbReference type="EMBL" id="CABVLU010000004">
    <property type="protein sequence ID" value="VVT56295.1"/>
    <property type="molecule type" value="Genomic_DNA"/>
</dbReference>
<evidence type="ECO:0000256" key="2">
    <source>
        <dbReference type="ARBA" id="ARBA00009877"/>
    </source>
</evidence>
<dbReference type="PANTHER" id="PTHR12428">
    <property type="entry name" value="OXA1"/>
    <property type="match status" value="1"/>
</dbReference>
<evidence type="ECO:0000259" key="12">
    <source>
        <dbReference type="Pfam" id="PF02096"/>
    </source>
</evidence>
<dbReference type="GO" id="GO:0005743">
    <property type="term" value="C:mitochondrial inner membrane"/>
    <property type="evidence" value="ECO:0007669"/>
    <property type="project" value="UniProtKB-SubCell"/>
</dbReference>
<proteinExistence type="inferred from homology"/>
<keyword evidence="4" id="KW-0999">Mitochondrion inner membrane</keyword>
<evidence type="ECO:0000256" key="7">
    <source>
        <dbReference type="ARBA" id="ARBA00023128"/>
    </source>
</evidence>
<evidence type="ECO:0000256" key="6">
    <source>
        <dbReference type="ARBA" id="ARBA00022989"/>
    </source>
</evidence>
<evidence type="ECO:0000256" key="1">
    <source>
        <dbReference type="ARBA" id="ARBA00004448"/>
    </source>
</evidence>
<dbReference type="InterPro" id="IPR001708">
    <property type="entry name" value="YidC/ALB3/OXA1/COX18"/>
</dbReference>
<keyword evidence="14" id="KW-1185">Reference proteome</keyword>
<protein>
    <recommendedName>
        <fullName evidence="12">Membrane insertase YidC/Oxa/ALB C-terminal domain-containing protein</fullName>
    </recommendedName>
</protein>
<keyword evidence="10" id="KW-0175">Coiled coil</keyword>
<keyword evidence="8 11" id="KW-0472">Membrane</keyword>
<feature type="transmembrane region" description="Helical" evidence="11">
    <location>
        <begin position="123"/>
        <end position="143"/>
    </location>
</feature>
<keyword evidence="6 11" id="KW-1133">Transmembrane helix</keyword>
<dbReference type="AlphaFoldDB" id="A0A5E8C097"/>
<sequence>MLGRSLRMGLGLRTPVLRSLAPAQTSLLLSRGPVRYNSTGTAAAAVAAASPAIEIKSEIGQISAEKAVEAAASVSDAIQAAAVVAPNQIGYFQSLGLAQSWFWPPDFFQHIFEIMHVYSGLPWWASIMCVTVAMRTLLLPLYIKSSDHSARMTMLKPELNKITQDYMKVEDPLEGQRLLIKRRKLMQDSGVKTLYLMMPMFSIPFFIGIFSGLNRMCAAKVYGMMDQGLYWFPDLTAADPYLGLQVITAVVYAATIKMGGETGASPMSPGMKKIFTYMPFIAVPMTMGVPAATCLYFATNSVLSVGQTLLLKSPTARKFLGLHPIVHPKLDPTTENMSALDQIKQTFQKAKDRAEKMAREQEQEAKVRAEADRLAANEKVFIKKRAPSVSDKFKGKTVKKGEVLRG</sequence>
<name>A0A5E8C097_9ASCO</name>